<feature type="domain" description="AMP-binding enzyme C-terminal" evidence="9">
    <location>
        <begin position="473"/>
        <end position="547"/>
    </location>
</feature>
<dbReference type="InterPro" id="IPR025110">
    <property type="entry name" value="AMP-bd_C"/>
</dbReference>
<dbReference type="NCBIfam" id="NF005463">
    <property type="entry name" value="PRK07059.1"/>
    <property type="match status" value="1"/>
</dbReference>
<dbReference type="InterPro" id="IPR000873">
    <property type="entry name" value="AMP-dep_synth/lig_dom"/>
</dbReference>
<dbReference type="Gene3D" id="3.40.50.12780">
    <property type="entry name" value="N-terminal domain of ligase-like"/>
    <property type="match status" value="1"/>
</dbReference>
<dbReference type="Gene3D" id="3.30.300.30">
    <property type="match status" value="1"/>
</dbReference>
<dbReference type="Pfam" id="PF00501">
    <property type="entry name" value="AMP-binding"/>
    <property type="match status" value="1"/>
</dbReference>
<protein>
    <recommendedName>
        <fullName evidence="6">Long-chain-fatty-acid--CoA ligase</fullName>
        <ecNumber evidence="5">6.2.1.3</ecNumber>
    </recommendedName>
    <alternativeName>
        <fullName evidence="7">Long-chain acyl-CoA synthetase</fullName>
    </alternativeName>
</protein>
<keyword evidence="4" id="KW-0472">Membrane</keyword>
<dbReference type="EC" id="6.2.1.3" evidence="5"/>
<comment type="caution">
    <text evidence="10">The sequence shown here is derived from an EMBL/GenBank/DDBJ whole genome shotgun (WGS) entry which is preliminary data.</text>
</comment>
<dbReference type="PROSITE" id="PS00455">
    <property type="entry name" value="AMP_BINDING"/>
    <property type="match status" value="1"/>
</dbReference>
<dbReference type="GO" id="GO:0016874">
    <property type="term" value="F:ligase activity"/>
    <property type="evidence" value="ECO:0007669"/>
    <property type="project" value="UniProtKB-KW"/>
</dbReference>
<evidence type="ECO:0000256" key="4">
    <source>
        <dbReference type="ARBA" id="ARBA00023136"/>
    </source>
</evidence>
<evidence type="ECO:0000256" key="3">
    <source>
        <dbReference type="ARBA" id="ARBA00022598"/>
    </source>
</evidence>
<dbReference type="PANTHER" id="PTHR43767:SF8">
    <property type="entry name" value="LONG-CHAIN-FATTY-ACID--COA LIGASE"/>
    <property type="match status" value="1"/>
</dbReference>
<evidence type="ECO:0000256" key="5">
    <source>
        <dbReference type="ARBA" id="ARBA00026121"/>
    </source>
</evidence>
<dbReference type="RefSeq" id="WP_141287713.1">
    <property type="nucleotide sequence ID" value="NZ_BAAAEW010000004.1"/>
</dbReference>
<dbReference type="EMBL" id="BAAAEW010000004">
    <property type="protein sequence ID" value="GAA0744889.1"/>
    <property type="molecule type" value="Genomic_DNA"/>
</dbReference>
<dbReference type="InterPro" id="IPR045851">
    <property type="entry name" value="AMP-bd_C_sf"/>
</dbReference>
<keyword evidence="3 10" id="KW-0436">Ligase</keyword>
<evidence type="ECO:0000259" key="9">
    <source>
        <dbReference type="Pfam" id="PF13193"/>
    </source>
</evidence>
<dbReference type="InterPro" id="IPR042099">
    <property type="entry name" value="ANL_N_sf"/>
</dbReference>
<evidence type="ECO:0000256" key="1">
    <source>
        <dbReference type="ARBA" id="ARBA00004170"/>
    </source>
</evidence>
<dbReference type="Proteomes" id="UP001500279">
    <property type="component" value="Unassembled WGS sequence"/>
</dbReference>
<dbReference type="PANTHER" id="PTHR43767">
    <property type="entry name" value="LONG-CHAIN-FATTY-ACID--COA LIGASE"/>
    <property type="match status" value="1"/>
</dbReference>
<feature type="domain" description="AMP-dependent synthetase/ligase" evidence="8">
    <location>
        <begin position="29"/>
        <end position="422"/>
    </location>
</feature>
<sequence length="563" mass="61224">MEKVWLKQYPAGVPAEVKTDVYPSLVALLEESFQKYSRLPAYKFMGKSYSFSQIDELSRAFAAYLQASGLQRGDRIAVMMPNVPQYPVAVAGILRAGMVVVNVNPLYTPRELEHQLKDSGAKGLIILENFAHTYQAVQAAAPIQHVILAAMGDTLGFLKGAIVNYVVRKAKKLVPPFELPKALRFNDAIAAGRNKTFTAPAVGPDDIAVLQYTGGTTGVSKGAVLLHRNLVANVLQSEAWYQPALGKVPAGEQLVTICALPLYHIFGFNTNMMLGLRMGGCGILLANPRDLPSVLKELSNERFHSFPAVNTLFNALANHPDFDKVDWSHLKISVGGGMAVQQATARLWLEKTGCPICEGYGLSETSPVASCNPVDVAAYTGTIGLPVPNTELALLDDDGNTVPNGQAGEIAIRGPQVMAGYWQRPDETAKVMTADGFFRTGDVGVMDERGYFRIVDRKKDMILVSGFNVYPNEIEDVITQMAGVLECAAVGVADEKAGEAVKVVIVKKDPALTEADVRHWCEANLTGYKRPRVIEFRTDLPKTPVGKVLRRELRDKPTPATAR</sequence>
<reference evidence="10 11" key="1">
    <citation type="journal article" date="2019" name="Int. J. Syst. Evol. Microbiol.">
        <title>The Global Catalogue of Microorganisms (GCM) 10K type strain sequencing project: providing services to taxonomists for standard genome sequencing and annotation.</title>
        <authorList>
            <consortium name="The Broad Institute Genomics Platform"/>
            <consortium name="The Broad Institute Genome Sequencing Center for Infectious Disease"/>
            <person name="Wu L."/>
            <person name="Ma J."/>
        </authorList>
    </citation>
    <scope>NUCLEOTIDE SEQUENCE [LARGE SCALE GENOMIC DNA]</scope>
    <source>
        <strain evidence="10 11">JCM 15503</strain>
    </source>
</reference>
<comment type="subcellular location">
    <subcellularLocation>
        <location evidence="1">Membrane</location>
        <topology evidence="1">Peripheral membrane protein</topology>
    </subcellularLocation>
</comment>
<dbReference type="InterPro" id="IPR020845">
    <property type="entry name" value="AMP-binding_CS"/>
</dbReference>
<proteinExistence type="predicted"/>
<evidence type="ECO:0000256" key="2">
    <source>
        <dbReference type="ARBA" id="ARBA00005005"/>
    </source>
</evidence>
<name>A0ABN1JQU1_9BURK</name>
<evidence type="ECO:0000259" key="8">
    <source>
        <dbReference type="Pfam" id="PF00501"/>
    </source>
</evidence>
<evidence type="ECO:0000256" key="6">
    <source>
        <dbReference type="ARBA" id="ARBA00039545"/>
    </source>
</evidence>
<comment type="pathway">
    <text evidence="2">Lipid metabolism; fatty acid beta-oxidation.</text>
</comment>
<evidence type="ECO:0000313" key="11">
    <source>
        <dbReference type="Proteomes" id="UP001500279"/>
    </source>
</evidence>
<keyword evidence="11" id="KW-1185">Reference proteome</keyword>
<dbReference type="InterPro" id="IPR050237">
    <property type="entry name" value="ATP-dep_AMP-bd_enzyme"/>
</dbReference>
<gene>
    <name evidence="10" type="ORF">GCM10009107_10900</name>
</gene>
<accession>A0ABN1JQU1</accession>
<dbReference type="SUPFAM" id="SSF56801">
    <property type="entry name" value="Acetyl-CoA synthetase-like"/>
    <property type="match status" value="1"/>
</dbReference>
<organism evidence="10 11">
    <name type="scientific">Ideonella azotifigens</name>
    <dbReference type="NCBI Taxonomy" id="513160"/>
    <lineage>
        <taxon>Bacteria</taxon>
        <taxon>Pseudomonadati</taxon>
        <taxon>Pseudomonadota</taxon>
        <taxon>Betaproteobacteria</taxon>
        <taxon>Burkholderiales</taxon>
        <taxon>Sphaerotilaceae</taxon>
        <taxon>Ideonella</taxon>
    </lineage>
</organism>
<dbReference type="CDD" id="cd05936">
    <property type="entry name" value="FC-FACS_FadD_like"/>
    <property type="match status" value="1"/>
</dbReference>
<dbReference type="Pfam" id="PF13193">
    <property type="entry name" value="AMP-binding_C"/>
    <property type="match status" value="1"/>
</dbReference>
<evidence type="ECO:0000256" key="7">
    <source>
        <dbReference type="ARBA" id="ARBA00042773"/>
    </source>
</evidence>
<evidence type="ECO:0000313" key="10">
    <source>
        <dbReference type="EMBL" id="GAA0744889.1"/>
    </source>
</evidence>